<dbReference type="InterPro" id="IPR000305">
    <property type="entry name" value="GIY-YIG_endonuc"/>
</dbReference>
<name>A0A832CW33_9BACT</name>
<feature type="domain" description="GIY-YIG" evidence="1">
    <location>
        <begin position="1"/>
        <end position="76"/>
    </location>
</feature>
<sequence length="82" mass="10151">MNFYTYILKSVYFNRFYYGHTNNLYERLKIHNYGKVRSTKAFRPWIIHYYESFSSRSEAYQRELFFKSAEGKLWLKQNSIIP</sequence>
<dbReference type="PROSITE" id="PS50164">
    <property type="entry name" value="GIY_YIG"/>
    <property type="match status" value="1"/>
</dbReference>
<dbReference type="AlphaFoldDB" id="A0A832CW33"/>
<dbReference type="Pfam" id="PF01541">
    <property type="entry name" value="GIY-YIG"/>
    <property type="match status" value="1"/>
</dbReference>
<dbReference type="InterPro" id="IPR035901">
    <property type="entry name" value="GIY-YIG_endonuc_sf"/>
</dbReference>
<accession>A0A832CW33</accession>
<dbReference type="Gene3D" id="3.40.1440.10">
    <property type="entry name" value="GIY-YIG endonuclease"/>
    <property type="match status" value="1"/>
</dbReference>
<dbReference type="SUPFAM" id="SSF82771">
    <property type="entry name" value="GIY-YIG endonuclease"/>
    <property type="match status" value="1"/>
</dbReference>
<gene>
    <name evidence="2" type="ORF">ENS56_04485</name>
</gene>
<evidence type="ECO:0000313" key="2">
    <source>
        <dbReference type="EMBL" id="HGT47266.1"/>
    </source>
</evidence>
<proteinExistence type="predicted"/>
<evidence type="ECO:0000259" key="1">
    <source>
        <dbReference type="PROSITE" id="PS50164"/>
    </source>
</evidence>
<protein>
    <submittedName>
        <fullName evidence="2">GIY-YIG nuclease family protein</fullName>
    </submittedName>
</protein>
<reference evidence="2" key="1">
    <citation type="journal article" date="2020" name="mSystems">
        <title>Genome- and Community-Level Interaction Insights into Carbon Utilization and Element Cycling Functions of Hydrothermarchaeota in Hydrothermal Sediment.</title>
        <authorList>
            <person name="Zhou Z."/>
            <person name="Liu Y."/>
            <person name="Xu W."/>
            <person name="Pan J."/>
            <person name="Luo Z.H."/>
            <person name="Li M."/>
        </authorList>
    </citation>
    <scope>NUCLEOTIDE SEQUENCE [LARGE SCALE GENOMIC DNA]</scope>
    <source>
        <strain evidence="2">SpSt-500</strain>
    </source>
</reference>
<comment type="caution">
    <text evidence="2">The sequence shown here is derived from an EMBL/GenBank/DDBJ whole genome shotgun (WGS) entry which is preliminary data.</text>
</comment>
<dbReference type="EMBL" id="DSVI01000005">
    <property type="protein sequence ID" value="HGT47266.1"/>
    <property type="molecule type" value="Genomic_DNA"/>
</dbReference>
<organism evidence="2">
    <name type="scientific">Ignavibacterium album</name>
    <dbReference type="NCBI Taxonomy" id="591197"/>
    <lineage>
        <taxon>Bacteria</taxon>
        <taxon>Pseudomonadati</taxon>
        <taxon>Ignavibacteriota</taxon>
        <taxon>Ignavibacteria</taxon>
        <taxon>Ignavibacteriales</taxon>
        <taxon>Ignavibacteriaceae</taxon>
        <taxon>Ignavibacterium</taxon>
    </lineage>
</organism>
<dbReference type="CDD" id="cd10449">
    <property type="entry name" value="GIY-YIG_SLX1_like"/>
    <property type="match status" value="1"/>
</dbReference>